<evidence type="ECO:0000256" key="9">
    <source>
        <dbReference type="ARBA" id="ARBA00022840"/>
    </source>
</evidence>
<dbReference type="PROSITE" id="PS50109">
    <property type="entry name" value="HIS_KIN"/>
    <property type="match status" value="1"/>
</dbReference>
<dbReference type="InterPro" id="IPR005467">
    <property type="entry name" value="His_kinase_dom"/>
</dbReference>
<evidence type="ECO:0000256" key="7">
    <source>
        <dbReference type="ARBA" id="ARBA00022741"/>
    </source>
</evidence>
<protein>
    <recommendedName>
        <fullName evidence="3">histidine kinase</fullName>
        <ecNumber evidence="3">2.7.13.3</ecNumber>
    </recommendedName>
</protein>
<dbReference type="SUPFAM" id="SSF47384">
    <property type="entry name" value="Homodimeric domain of signal transducing histidine kinase"/>
    <property type="match status" value="1"/>
</dbReference>
<evidence type="ECO:0000256" key="1">
    <source>
        <dbReference type="ARBA" id="ARBA00000085"/>
    </source>
</evidence>
<evidence type="ECO:0000259" key="12">
    <source>
        <dbReference type="PROSITE" id="PS50109"/>
    </source>
</evidence>
<dbReference type="InterPro" id="IPR036890">
    <property type="entry name" value="HATPase_C_sf"/>
</dbReference>
<evidence type="ECO:0000256" key="11">
    <source>
        <dbReference type="SAM" id="Phobius"/>
    </source>
</evidence>
<keyword evidence="11" id="KW-1133">Transmembrane helix</keyword>
<feature type="domain" description="HAMP" evidence="13">
    <location>
        <begin position="231"/>
        <end position="283"/>
    </location>
</feature>
<evidence type="ECO:0000313" key="14">
    <source>
        <dbReference type="EMBL" id="MFD2096114.1"/>
    </source>
</evidence>
<accession>A0ABW4XLX0</accession>
<evidence type="ECO:0000256" key="2">
    <source>
        <dbReference type="ARBA" id="ARBA00004651"/>
    </source>
</evidence>
<sequence>MSLKRYLFLIFSAVILVLTALQLTSLWWLQQRMNTAVIDSSQDLSKELIRLALQEADLDFQAIVIPEIPSPPDPVRVHREDMRAHSNEVKREQLEHEIEHLTDQMDEIGDAYEELHENLEYPLDERQQRALAQKQRQLERRSEHLSRQLAQRVEQQVQLQLQALETSRSETTGQLMVQHLSDDGERTLILENLEIPELENWERSVTLHSAVWISFVLICLSALLATYWLSHHISQPLAKLSEGHKRLAAGEQGVSVTPEGTQELRQTIQGFNSMAADLNELAQLRSKQQDLQQLAELGEVSRGIAHALRNPLHMIGLALEQLANTEDPEQAAKLQQQIRQKMARMDGHIRNLMALSPNQGETQPVPLQQLLQDIQLELATHPKHPAVVLKGDMSEIKLNGNETELRSILHTLLVNAVEAAPEKARVHIVAKSSDEGLKVLVEDEGEGIDPGVKETLFQPHVSSKADGAGMGLYIARRLMRQHYQGDLTLTEKPSGGCIAILSFPRGSHV</sequence>
<keyword evidence="15" id="KW-1185">Reference proteome</keyword>
<keyword evidence="6" id="KW-0808">Transferase</keyword>
<comment type="caution">
    <text evidence="14">The sequence shown here is derived from an EMBL/GenBank/DDBJ whole genome shotgun (WGS) entry which is preliminary data.</text>
</comment>
<gene>
    <name evidence="14" type="ORF">ACFSJ3_08980</name>
</gene>
<dbReference type="InterPro" id="IPR003661">
    <property type="entry name" value="HisK_dim/P_dom"/>
</dbReference>
<name>A0ABW4XLX0_9GAMM</name>
<dbReference type="GO" id="GO:0016301">
    <property type="term" value="F:kinase activity"/>
    <property type="evidence" value="ECO:0007669"/>
    <property type="project" value="UniProtKB-KW"/>
</dbReference>
<dbReference type="SMART" id="SM00388">
    <property type="entry name" value="HisKA"/>
    <property type="match status" value="1"/>
</dbReference>
<evidence type="ECO:0000256" key="3">
    <source>
        <dbReference type="ARBA" id="ARBA00012438"/>
    </source>
</evidence>
<comment type="subcellular location">
    <subcellularLocation>
        <location evidence="2">Cell membrane</location>
        <topology evidence="2">Multi-pass membrane protein</topology>
    </subcellularLocation>
</comment>
<evidence type="ECO:0000256" key="6">
    <source>
        <dbReference type="ARBA" id="ARBA00022679"/>
    </source>
</evidence>
<dbReference type="InterPro" id="IPR004358">
    <property type="entry name" value="Sig_transdc_His_kin-like_C"/>
</dbReference>
<evidence type="ECO:0000256" key="5">
    <source>
        <dbReference type="ARBA" id="ARBA00022553"/>
    </source>
</evidence>
<feature type="coiled-coil region" evidence="10">
    <location>
        <begin position="84"/>
        <end position="148"/>
    </location>
</feature>
<dbReference type="SMART" id="SM00387">
    <property type="entry name" value="HATPase_c"/>
    <property type="match status" value="1"/>
</dbReference>
<keyword evidence="4" id="KW-1003">Cell membrane</keyword>
<comment type="catalytic activity">
    <reaction evidence="1">
        <text>ATP + protein L-histidine = ADP + protein N-phospho-L-histidine.</text>
        <dbReference type="EC" id="2.7.13.3"/>
    </reaction>
</comment>
<evidence type="ECO:0000256" key="10">
    <source>
        <dbReference type="SAM" id="Coils"/>
    </source>
</evidence>
<dbReference type="CDD" id="cd00082">
    <property type="entry name" value="HisKA"/>
    <property type="match status" value="1"/>
</dbReference>
<evidence type="ECO:0000256" key="8">
    <source>
        <dbReference type="ARBA" id="ARBA00022777"/>
    </source>
</evidence>
<reference evidence="15" key="1">
    <citation type="journal article" date="2019" name="Int. J. Syst. Evol. Microbiol.">
        <title>The Global Catalogue of Microorganisms (GCM) 10K type strain sequencing project: providing services to taxonomists for standard genome sequencing and annotation.</title>
        <authorList>
            <consortium name="The Broad Institute Genomics Platform"/>
            <consortium name="The Broad Institute Genome Sequencing Center for Infectious Disease"/>
            <person name="Wu L."/>
            <person name="Ma J."/>
        </authorList>
    </citation>
    <scope>NUCLEOTIDE SEQUENCE [LARGE SCALE GENOMIC DNA]</scope>
    <source>
        <strain evidence="15">CGMCC 1.10992</strain>
    </source>
</reference>
<dbReference type="SMART" id="SM00304">
    <property type="entry name" value="HAMP"/>
    <property type="match status" value="1"/>
</dbReference>
<keyword evidence="11" id="KW-0472">Membrane</keyword>
<dbReference type="InterPro" id="IPR050980">
    <property type="entry name" value="2C_sensor_his_kinase"/>
</dbReference>
<dbReference type="InterPro" id="IPR036097">
    <property type="entry name" value="HisK_dim/P_sf"/>
</dbReference>
<dbReference type="PROSITE" id="PS50885">
    <property type="entry name" value="HAMP"/>
    <property type="match status" value="1"/>
</dbReference>
<dbReference type="Proteomes" id="UP001597380">
    <property type="component" value="Unassembled WGS sequence"/>
</dbReference>
<dbReference type="PANTHER" id="PTHR44936">
    <property type="entry name" value="SENSOR PROTEIN CREC"/>
    <property type="match status" value="1"/>
</dbReference>
<dbReference type="RefSeq" id="WP_345341137.1">
    <property type="nucleotide sequence ID" value="NZ_BAABLI010000017.1"/>
</dbReference>
<keyword evidence="10" id="KW-0175">Coiled coil</keyword>
<organism evidence="14 15">
    <name type="scientific">Corallincola platygyrae</name>
    <dbReference type="NCBI Taxonomy" id="1193278"/>
    <lineage>
        <taxon>Bacteria</taxon>
        <taxon>Pseudomonadati</taxon>
        <taxon>Pseudomonadota</taxon>
        <taxon>Gammaproteobacteria</taxon>
        <taxon>Alteromonadales</taxon>
        <taxon>Psychromonadaceae</taxon>
        <taxon>Corallincola</taxon>
    </lineage>
</organism>
<dbReference type="Gene3D" id="1.10.287.130">
    <property type="match status" value="1"/>
</dbReference>
<dbReference type="InterPro" id="IPR003660">
    <property type="entry name" value="HAMP_dom"/>
</dbReference>
<dbReference type="Gene3D" id="3.30.565.10">
    <property type="entry name" value="Histidine kinase-like ATPase, C-terminal domain"/>
    <property type="match status" value="1"/>
</dbReference>
<dbReference type="EMBL" id="JBHUHT010000011">
    <property type="protein sequence ID" value="MFD2096114.1"/>
    <property type="molecule type" value="Genomic_DNA"/>
</dbReference>
<dbReference type="InterPro" id="IPR003594">
    <property type="entry name" value="HATPase_dom"/>
</dbReference>
<dbReference type="SUPFAM" id="SSF55874">
    <property type="entry name" value="ATPase domain of HSP90 chaperone/DNA topoisomerase II/histidine kinase"/>
    <property type="match status" value="1"/>
</dbReference>
<evidence type="ECO:0000259" key="13">
    <source>
        <dbReference type="PROSITE" id="PS50885"/>
    </source>
</evidence>
<keyword evidence="5" id="KW-0597">Phosphoprotein</keyword>
<proteinExistence type="predicted"/>
<keyword evidence="9" id="KW-0067">ATP-binding</keyword>
<dbReference type="EC" id="2.7.13.3" evidence="3"/>
<dbReference type="PRINTS" id="PR00344">
    <property type="entry name" value="BCTRLSENSOR"/>
</dbReference>
<dbReference type="Pfam" id="PF02518">
    <property type="entry name" value="HATPase_c"/>
    <property type="match status" value="1"/>
</dbReference>
<dbReference type="PANTHER" id="PTHR44936:SF10">
    <property type="entry name" value="SENSOR PROTEIN RSTB"/>
    <property type="match status" value="1"/>
</dbReference>
<keyword evidence="8 14" id="KW-0418">Kinase</keyword>
<dbReference type="Gene3D" id="6.10.340.10">
    <property type="match status" value="1"/>
</dbReference>
<dbReference type="Pfam" id="PF00672">
    <property type="entry name" value="HAMP"/>
    <property type="match status" value="1"/>
</dbReference>
<evidence type="ECO:0000256" key="4">
    <source>
        <dbReference type="ARBA" id="ARBA00022475"/>
    </source>
</evidence>
<dbReference type="CDD" id="cd06225">
    <property type="entry name" value="HAMP"/>
    <property type="match status" value="1"/>
</dbReference>
<feature type="transmembrane region" description="Helical" evidence="11">
    <location>
        <begin position="6"/>
        <end position="29"/>
    </location>
</feature>
<dbReference type="SUPFAM" id="SSF158472">
    <property type="entry name" value="HAMP domain-like"/>
    <property type="match status" value="1"/>
</dbReference>
<keyword evidence="11" id="KW-0812">Transmembrane</keyword>
<dbReference type="Pfam" id="PF00512">
    <property type="entry name" value="HisKA"/>
    <property type="match status" value="1"/>
</dbReference>
<evidence type="ECO:0000313" key="15">
    <source>
        <dbReference type="Proteomes" id="UP001597380"/>
    </source>
</evidence>
<keyword evidence="7" id="KW-0547">Nucleotide-binding</keyword>
<feature type="domain" description="Histidine kinase" evidence="12">
    <location>
        <begin position="303"/>
        <end position="507"/>
    </location>
</feature>